<protein>
    <recommendedName>
        <fullName evidence="5">phosphoenolpyruvate--protein phosphotransferase</fullName>
        <ecNumber evidence="5">2.7.3.9</ecNumber>
    </recommendedName>
</protein>
<dbReference type="InterPro" id="IPR050499">
    <property type="entry name" value="PEP-utilizing_PTS_enzyme"/>
</dbReference>
<dbReference type="Gene3D" id="1.10.274.10">
    <property type="entry name" value="PtsI, HPr-binding domain"/>
    <property type="match status" value="1"/>
</dbReference>
<keyword evidence="16" id="KW-0670">Pyruvate</keyword>
<dbReference type="GO" id="GO:0008965">
    <property type="term" value="F:phosphoenolpyruvate-protein phosphotransferase activity"/>
    <property type="evidence" value="ECO:0007669"/>
    <property type="project" value="UniProtKB-EC"/>
</dbReference>
<dbReference type="InterPro" id="IPR000121">
    <property type="entry name" value="PEP_util_C"/>
</dbReference>
<evidence type="ECO:0000256" key="12">
    <source>
        <dbReference type="ARBA" id="ARBA00022777"/>
    </source>
</evidence>
<gene>
    <name evidence="16" type="ORF">MGWOODY_Smn3874</name>
</gene>
<dbReference type="GO" id="GO:0016301">
    <property type="term" value="F:kinase activity"/>
    <property type="evidence" value="ECO:0007669"/>
    <property type="project" value="UniProtKB-KW"/>
</dbReference>
<dbReference type="EC" id="2.7.3.9" evidence="5"/>
<dbReference type="Pfam" id="PF05524">
    <property type="entry name" value="PEP-utilisers_N"/>
    <property type="match status" value="1"/>
</dbReference>
<dbReference type="InterPro" id="IPR008279">
    <property type="entry name" value="PEP-util_enz_mobile_dom"/>
</dbReference>
<evidence type="ECO:0000256" key="3">
    <source>
        <dbReference type="ARBA" id="ARBA00004496"/>
    </source>
</evidence>
<dbReference type="InterPro" id="IPR001127">
    <property type="entry name" value="PTS_EIIA_1_perm"/>
</dbReference>
<dbReference type="InterPro" id="IPR035895">
    <property type="entry name" value="HPr-like_sf"/>
</dbReference>
<feature type="domain" description="PTS EIIA type-1" evidence="14">
    <location>
        <begin position="21"/>
        <end position="125"/>
    </location>
</feature>
<evidence type="ECO:0000256" key="2">
    <source>
        <dbReference type="ARBA" id="ARBA00001946"/>
    </source>
</evidence>
<dbReference type="GO" id="GO:0005737">
    <property type="term" value="C:cytoplasm"/>
    <property type="evidence" value="ECO:0007669"/>
    <property type="project" value="UniProtKB-SubCell"/>
</dbReference>
<dbReference type="SUPFAM" id="SSF55594">
    <property type="entry name" value="HPr-like"/>
    <property type="match status" value="1"/>
</dbReference>
<evidence type="ECO:0000256" key="13">
    <source>
        <dbReference type="ARBA" id="ARBA00022842"/>
    </source>
</evidence>
<dbReference type="PRINTS" id="PR00107">
    <property type="entry name" value="PHOSPHOCPHPR"/>
</dbReference>
<dbReference type="PANTHER" id="PTHR46244:SF6">
    <property type="entry name" value="PHOSPHOENOLPYRUVATE-PROTEIN PHOSPHOTRANSFERASE"/>
    <property type="match status" value="1"/>
</dbReference>
<sequence length="817" mass="83314">MIVRLHAPMAGWALDLGQVPDPVFADRMMGEGFAIDPLDGAIRAPCDATVIAVAPTRHSVTLRLANGADLLIHVGLETVALAGDGFTARVRDGETVVLGQVLLEVDLDPVAARAKSLITPITVTSEGFTVTVRGTDTRVKTGDPLAEVAPLATAETASDLGEDTARCTIRVPLPSGIHARPAARIVAALKPFAAEMTLSAHGKAANARSIVALLSAGIRHGDEIEIAGRGPDARAATAAVAALIEQGMGEEAHQSPALIARPAADGLIHGVRAAPGLAIGRVFQFRASDIAVTEQGNGPAAEGAALAAARERLLAIAEDSTGPGADIAAAHHSLIDDPELLSAARHLIAEGKSAAFAWRGAIHSHADAIRATGDRLLIERIADLKDIERQMIALLVGADTAMPLPPPGAILITDELLPSHFAPIAAAQVAGICTAFGGPTAHAAILAASAGIPMLVAAGAGVLDLPDGDDVVLDADRAVLDPAPRTVAREAAAARLIHLRDRNAADASAARQDCVMADGTRIEIFANLAASTEAAPAVSLGAEGCGLLRTEFLFHDRVSAPDEDEQCAAYAAVAEGLAGRPLIVRTLDIGGDKPVAYLPFPHEENPALGARGIRFSLANPGLLGTQFRAILRGVPAAQCRIMLPMVVDAGELAAARTILDQARADLGIETPVPLGVMIETPAAALLAASLACDADFLSIGSNDLTQYALAADRGNPAVAAMVDALHPAVLHLIARAAEGARAHGRWLGVCGGIASDPAAAAILIGLGVTELSATPSAIPALKAAVRALDMPACRALAAKALSAATAAEVRALLEGTE</sequence>
<dbReference type="Pfam" id="PF00358">
    <property type="entry name" value="PTS_EIIA_1"/>
    <property type="match status" value="1"/>
</dbReference>
<dbReference type="AlphaFoldDB" id="A0A161K5G9"/>
<evidence type="ECO:0000259" key="14">
    <source>
        <dbReference type="PROSITE" id="PS51093"/>
    </source>
</evidence>
<keyword evidence="12" id="KW-0418">Kinase</keyword>
<evidence type="ECO:0000256" key="7">
    <source>
        <dbReference type="ARBA" id="ARBA00022490"/>
    </source>
</evidence>
<evidence type="ECO:0000256" key="6">
    <source>
        <dbReference type="ARBA" id="ARBA00022448"/>
    </source>
</evidence>
<dbReference type="InterPro" id="IPR036637">
    <property type="entry name" value="Phosphohistidine_dom_sf"/>
</dbReference>
<dbReference type="PROSITE" id="PS00369">
    <property type="entry name" value="PTS_HPR_HIS"/>
    <property type="match status" value="1"/>
</dbReference>
<dbReference type="SUPFAM" id="SSF47831">
    <property type="entry name" value="Enzyme I of the PEP:sugar phosphotransferase system HPr-binding (sub)domain"/>
    <property type="match status" value="1"/>
</dbReference>
<evidence type="ECO:0000256" key="9">
    <source>
        <dbReference type="ARBA" id="ARBA00022679"/>
    </source>
</evidence>
<dbReference type="GO" id="GO:0009401">
    <property type="term" value="P:phosphoenolpyruvate-dependent sugar phosphotransferase system"/>
    <property type="evidence" value="ECO:0007669"/>
    <property type="project" value="UniProtKB-KW"/>
</dbReference>
<accession>A0A161K5G9</accession>
<evidence type="ECO:0000256" key="4">
    <source>
        <dbReference type="ARBA" id="ARBA00007837"/>
    </source>
</evidence>
<dbReference type="InterPro" id="IPR006318">
    <property type="entry name" value="PTS_EI-like"/>
</dbReference>
<dbReference type="InterPro" id="IPR040442">
    <property type="entry name" value="Pyrv_kinase-like_dom_sf"/>
</dbReference>
<dbReference type="SUPFAM" id="SSF51621">
    <property type="entry name" value="Phosphoenolpyruvate/pyruvate domain"/>
    <property type="match status" value="1"/>
</dbReference>
<dbReference type="GO" id="GO:0046872">
    <property type="term" value="F:metal ion binding"/>
    <property type="evidence" value="ECO:0007669"/>
    <property type="project" value="UniProtKB-KW"/>
</dbReference>
<comment type="subcellular location">
    <subcellularLocation>
        <location evidence="3">Cytoplasm</location>
    </subcellularLocation>
</comment>
<dbReference type="InterPro" id="IPR015813">
    <property type="entry name" value="Pyrv/PenolPyrv_kinase-like_dom"/>
</dbReference>
<evidence type="ECO:0000256" key="11">
    <source>
        <dbReference type="ARBA" id="ARBA00022723"/>
    </source>
</evidence>
<dbReference type="InterPro" id="IPR008731">
    <property type="entry name" value="PTS_EIN"/>
</dbReference>
<organism evidence="16">
    <name type="scientific">hydrothermal vent metagenome</name>
    <dbReference type="NCBI Taxonomy" id="652676"/>
    <lineage>
        <taxon>unclassified sequences</taxon>
        <taxon>metagenomes</taxon>
        <taxon>ecological metagenomes</taxon>
    </lineage>
</organism>
<keyword evidence="6" id="KW-0813">Transport</keyword>
<dbReference type="SUPFAM" id="SSF52009">
    <property type="entry name" value="Phosphohistidine domain"/>
    <property type="match status" value="1"/>
</dbReference>
<keyword evidence="9 16" id="KW-0808">Transferase</keyword>
<evidence type="ECO:0000259" key="15">
    <source>
        <dbReference type="PROSITE" id="PS51350"/>
    </source>
</evidence>
<evidence type="ECO:0000256" key="10">
    <source>
        <dbReference type="ARBA" id="ARBA00022683"/>
    </source>
</evidence>
<dbReference type="CDD" id="cd00367">
    <property type="entry name" value="PTS-HPr_like"/>
    <property type="match status" value="1"/>
</dbReference>
<evidence type="ECO:0000313" key="16">
    <source>
        <dbReference type="EMBL" id="CUS44946.1"/>
    </source>
</evidence>
<dbReference type="InterPro" id="IPR023151">
    <property type="entry name" value="PEP_util_CS"/>
</dbReference>
<keyword evidence="10" id="KW-0598">Phosphotransferase system</keyword>
<feature type="domain" description="HPr" evidence="15">
    <location>
        <begin position="164"/>
        <end position="251"/>
    </location>
</feature>
<keyword evidence="7" id="KW-0963">Cytoplasm</keyword>
<dbReference type="PANTHER" id="PTHR46244">
    <property type="entry name" value="PHOSPHOENOLPYRUVATE-PROTEIN PHOSPHOTRANSFERASE"/>
    <property type="match status" value="1"/>
</dbReference>
<proteinExistence type="inferred from homology"/>
<dbReference type="Gene3D" id="3.20.20.60">
    <property type="entry name" value="Phosphoenolpyruvate-binding domains"/>
    <property type="match status" value="1"/>
</dbReference>
<dbReference type="Pfam" id="PF02896">
    <property type="entry name" value="PEP-utilizers_C"/>
    <property type="match status" value="1"/>
</dbReference>
<dbReference type="Pfam" id="PF00381">
    <property type="entry name" value="PTS-HPr"/>
    <property type="match status" value="1"/>
</dbReference>
<keyword evidence="13" id="KW-0460">Magnesium</keyword>
<comment type="cofactor">
    <cofactor evidence="2">
        <name>Mg(2+)</name>
        <dbReference type="ChEBI" id="CHEBI:18420"/>
    </cofactor>
</comment>
<keyword evidence="11" id="KW-0479">Metal-binding</keyword>
<dbReference type="Pfam" id="PF00391">
    <property type="entry name" value="PEP-utilizers"/>
    <property type="match status" value="1"/>
</dbReference>
<dbReference type="NCBIfam" id="TIGR01003">
    <property type="entry name" value="PTS_HPr_family"/>
    <property type="match status" value="1"/>
</dbReference>
<comment type="similarity">
    <text evidence="4">Belongs to the PEP-utilizing enzyme family.</text>
</comment>
<keyword evidence="8" id="KW-0762">Sugar transport</keyword>
<dbReference type="NCBIfam" id="TIGR01417">
    <property type="entry name" value="PTS_I_fam"/>
    <property type="match status" value="1"/>
</dbReference>
<dbReference type="InterPro" id="IPR001020">
    <property type="entry name" value="PTS_HPr_His_P_site"/>
</dbReference>
<dbReference type="InterPro" id="IPR000032">
    <property type="entry name" value="HPr-like"/>
</dbReference>
<reference evidence="16" key="1">
    <citation type="submission" date="2015-10" db="EMBL/GenBank/DDBJ databases">
        <authorList>
            <person name="Gilbert D.G."/>
        </authorList>
    </citation>
    <scope>NUCLEOTIDE SEQUENCE</scope>
</reference>
<dbReference type="PROSITE" id="PS51350">
    <property type="entry name" value="PTS_HPR_DOM"/>
    <property type="match status" value="1"/>
</dbReference>
<name>A0A161K5G9_9ZZZZ</name>
<dbReference type="SUPFAM" id="SSF51261">
    <property type="entry name" value="Duplicated hybrid motif"/>
    <property type="match status" value="1"/>
</dbReference>
<dbReference type="PRINTS" id="PR01736">
    <property type="entry name" value="PHPHTRNFRASE"/>
</dbReference>
<evidence type="ECO:0000256" key="5">
    <source>
        <dbReference type="ARBA" id="ARBA00012232"/>
    </source>
</evidence>
<dbReference type="Gene3D" id="3.50.30.10">
    <property type="entry name" value="Phosphohistidine domain"/>
    <property type="match status" value="1"/>
</dbReference>
<dbReference type="PROSITE" id="PS00371">
    <property type="entry name" value="PTS_EIIA_TYPE_1_HIS"/>
    <property type="match status" value="1"/>
</dbReference>
<dbReference type="InterPro" id="IPR011055">
    <property type="entry name" value="Dup_hybrid_motif"/>
</dbReference>
<evidence type="ECO:0000256" key="8">
    <source>
        <dbReference type="ARBA" id="ARBA00022597"/>
    </source>
</evidence>
<dbReference type="InterPro" id="IPR036618">
    <property type="entry name" value="PtsI_HPr-bd_sf"/>
</dbReference>
<comment type="catalytic activity">
    <reaction evidence="1">
        <text>L-histidyl-[protein] + phosphoenolpyruvate = N(pros)-phospho-L-histidyl-[protein] + pyruvate</text>
        <dbReference type="Rhea" id="RHEA:23880"/>
        <dbReference type="Rhea" id="RHEA-COMP:9745"/>
        <dbReference type="Rhea" id="RHEA-COMP:9746"/>
        <dbReference type="ChEBI" id="CHEBI:15361"/>
        <dbReference type="ChEBI" id="CHEBI:29979"/>
        <dbReference type="ChEBI" id="CHEBI:58702"/>
        <dbReference type="ChEBI" id="CHEBI:64837"/>
        <dbReference type="EC" id="2.7.3.9"/>
    </reaction>
</comment>
<dbReference type="PROSITE" id="PS00742">
    <property type="entry name" value="PEP_ENZYMES_2"/>
    <property type="match status" value="1"/>
</dbReference>
<dbReference type="Gene3D" id="2.70.70.10">
    <property type="entry name" value="Glucose Permease (Domain IIA)"/>
    <property type="match status" value="1"/>
</dbReference>
<dbReference type="Gene3D" id="3.30.1340.10">
    <property type="entry name" value="HPr-like"/>
    <property type="match status" value="1"/>
</dbReference>
<dbReference type="PROSITE" id="PS51093">
    <property type="entry name" value="PTS_EIIA_TYPE_1"/>
    <property type="match status" value="1"/>
</dbReference>
<dbReference type="EMBL" id="CZQE01000195">
    <property type="protein sequence ID" value="CUS44946.1"/>
    <property type="molecule type" value="Genomic_DNA"/>
</dbReference>
<evidence type="ECO:0000256" key="1">
    <source>
        <dbReference type="ARBA" id="ARBA00000683"/>
    </source>
</evidence>
<dbReference type="NCBIfam" id="TIGR00830">
    <property type="entry name" value="PTBA"/>
    <property type="match status" value="1"/>
</dbReference>